<evidence type="ECO:0000313" key="3">
    <source>
        <dbReference type="Proteomes" id="UP000019151"/>
    </source>
</evidence>
<proteinExistence type="predicted"/>
<sequence length="37" mass="3719">MSHLTSHLLSLAVGAVWIAAAGAILVAAHRAIRRGGA</sequence>
<protein>
    <submittedName>
        <fullName evidence="2">Uncharacterized protein</fullName>
    </submittedName>
</protein>
<accession>W0RT22</accession>
<keyword evidence="2" id="KW-0614">Plasmid</keyword>
<reference evidence="2 3" key="1">
    <citation type="journal article" date="2014" name="Genome Announc.">
        <title>Genome Sequence and Methylome of Soil Bacterium Gemmatirosa kalamazoonensis KBS708T, a Member of the Rarely Cultivated Gemmatimonadetes Phylum.</title>
        <authorList>
            <person name="Debruyn J.M."/>
            <person name="Radosevich M."/>
            <person name="Wommack K.E."/>
            <person name="Polson S.W."/>
            <person name="Hauser L.J."/>
            <person name="Fawaz M.N."/>
            <person name="Korlach J."/>
            <person name="Tsai Y.C."/>
        </authorList>
    </citation>
    <scope>NUCLEOTIDE SEQUENCE [LARGE SCALE GENOMIC DNA]</scope>
    <source>
        <strain evidence="2 3">KBS708</strain>
        <plasmid evidence="3">Plasmid 1</plasmid>
    </source>
</reference>
<dbReference type="AlphaFoldDB" id="W0RT22"/>
<keyword evidence="1" id="KW-0812">Transmembrane</keyword>
<keyword evidence="1" id="KW-0472">Membrane</keyword>
<dbReference type="EMBL" id="CP007129">
    <property type="protein sequence ID" value="AHG92703.1"/>
    <property type="molecule type" value="Genomic_DNA"/>
</dbReference>
<dbReference type="InParanoid" id="W0RT22"/>
<dbReference type="Proteomes" id="UP000019151">
    <property type="component" value="Plasmid 1"/>
</dbReference>
<dbReference type="KEGG" id="gba:J421_5168"/>
<name>W0RT22_9BACT</name>
<keyword evidence="3" id="KW-1185">Reference proteome</keyword>
<geneLocation type="plasmid" evidence="2 3">
    <name>1</name>
</geneLocation>
<gene>
    <name evidence="2" type="ORF">J421_5168</name>
</gene>
<evidence type="ECO:0000256" key="1">
    <source>
        <dbReference type="SAM" id="Phobius"/>
    </source>
</evidence>
<keyword evidence="1" id="KW-1133">Transmembrane helix</keyword>
<dbReference type="HOGENOM" id="CLU_3344043_0_0_0"/>
<feature type="transmembrane region" description="Helical" evidence="1">
    <location>
        <begin position="6"/>
        <end position="28"/>
    </location>
</feature>
<evidence type="ECO:0000313" key="2">
    <source>
        <dbReference type="EMBL" id="AHG92703.1"/>
    </source>
</evidence>
<organism evidence="2 3">
    <name type="scientific">Gemmatirosa kalamazoonensis</name>
    <dbReference type="NCBI Taxonomy" id="861299"/>
    <lineage>
        <taxon>Bacteria</taxon>
        <taxon>Pseudomonadati</taxon>
        <taxon>Gemmatimonadota</taxon>
        <taxon>Gemmatimonadia</taxon>
        <taxon>Gemmatimonadales</taxon>
        <taxon>Gemmatimonadaceae</taxon>
        <taxon>Gemmatirosa</taxon>
    </lineage>
</organism>